<dbReference type="InterPro" id="IPR004323">
    <property type="entry name" value="Ion_tolerance_CutA"/>
</dbReference>
<dbReference type="PANTHER" id="PTHR23419">
    <property type="entry name" value="DIVALENT CATION TOLERANCE CUTA-RELATED"/>
    <property type="match status" value="1"/>
</dbReference>
<evidence type="ECO:0000313" key="3">
    <source>
        <dbReference type="EMBL" id="JAP74606.1"/>
    </source>
</evidence>
<dbReference type="AlphaFoldDB" id="A0A131Y914"/>
<organism evidence="3">
    <name type="scientific">Ixodes ricinus</name>
    <name type="common">Common tick</name>
    <name type="synonym">Acarus ricinus</name>
    <dbReference type="NCBI Taxonomy" id="34613"/>
    <lineage>
        <taxon>Eukaryota</taxon>
        <taxon>Metazoa</taxon>
        <taxon>Ecdysozoa</taxon>
        <taxon>Arthropoda</taxon>
        <taxon>Chelicerata</taxon>
        <taxon>Arachnida</taxon>
        <taxon>Acari</taxon>
        <taxon>Parasitiformes</taxon>
        <taxon>Ixodida</taxon>
        <taxon>Ixodoidea</taxon>
        <taxon>Ixodidae</taxon>
        <taxon>Ixodinae</taxon>
        <taxon>Ixodes</taxon>
    </lineage>
</organism>
<dbReference type="InterPro" id="IPR015867">
    <property type="entry name" value="N-reg_PII/ATP_PRibTrfase_C"/>
</dbReference>
<protein>
    <submittedName>
        <fullName evidence="3">Putative secreted protein</fullName>
    </submittedName>
</protein>
<evidence type="ECO:0000256" key="2">
    <source>
        <dbReference type="SAM" id="Phobius"/>
    </source>
</evidence>
<dbReference type="Gene3D" id="3.30.70.120">
    <property type="match status" value="1"/>
</dbReference>
<name>A0A131Y914_IXORI</name>
<proteinExistence type="evidence at transcript level"/>
<dbReference type="PANTHER" id="PTHR23419:SF8">
    <property type="entry name" value="FI09726P"/>
    <property type="match status" value="1"/>
</dbReference>
<accession>A0A131Y914</accession>
<dbReference type="GO" id="GO:0005507">
    <property type="term" value="F:copper ion binding"/>
    <property type="evidence" value="ECO:0007669"/>
    <property type="project" value="TreeGrafter"/>
</dbReference>
<dbReference type="EMBL" id="GEFM01001190">
    <property type="protein sequence ID" value="JAP74606.1"/>
    <property type="molecule type" value="mRNA"/>
</dbReference>
<feature type="transmembrane region" description="Helical" evidence="2">
    <location>
        <begin position="6"/>
        <end position="28"/>
    </location>
</feature>
<sequence>MSLLQSILRSWTGIGITVLCTTTTLFLSQSPLVHLGRRAMASIAAPSNISSGTFSVSYVTAPDQQVAKKLAEALVQKKLAACVNIIPNIVSVYEWKNEIQTDSEVLMVIKSRTLRLDEMTTFVRENHPYEVCEVISTPIQHGNPPYLKWLSEVVPESGDGGAPTGTT</sequence>
<keyword evidence="2" id="KW-0812">Transmembrane</keyword>
<dbReference type="GO" id="GO:0010038">
    <property type="term" value="P:response to metal ion"/>
    <property type="evidence" value="ECO:0007669"/>
    <property type="project" value="InterPro"/>
</dbReference>
<reference evidence="3" key="1">
    <citation type="submission" date="2016-02" db="EMBL/GenBank/DDBJ databases">
        <title>RNAseq analyses of the midgut from blood- or serum-fed Ixodes ricinus ticks.</title>
        <authorList>
            <person name="Perner J."/>
            <person name="Provaznik J."/>
            <person name="Schrenkova J."/>
            <person name="Urbanova V."/>
            <person name="Ribeiro J.M."/>
            <person name="Kopacek P."/>
        </authorList>
    </citation>
    <scope>NUCLEOTIDE SEQUENCE</scope>
    <source>
        <tissue evidence="3">Gut</tissue>
    </source>
</reference>
<keyword evidence="2" id="KW-0472">Membrane</keyword>
<keyword evidence="2" id="KW-1133">Transmembrane helix</keyword>
<dbReference type="SUPFAM" id="SSF54913">
    <property type="entry name" value="GlnB-like"/>
    <property type="match status" value="1"/>
</dbReference>
<comment type="similarity">
    <text evidence="1">Belongs to the CutA family.</text>
</comment>
<dbReference type="Pfam" id="PF03091">
    <property type="entry name" value="CutA1"/>
    <property type="match status" value="1"/>
</dbReference>
<dbReference type="InterPro" id="IPR011322">
    <property type="entry name" value="N-reg_PII-like_a/b"/>
</dbReference>
<evidence type="ECO:0000256" key="1">
    <source>
        <dbReference type="ARBA" id="ARBA00010169"/>
    </source>
</evidence>